<evidence type="ECO:0000256" key="1">
    <source>
        <dbReference type="SAM" id="MobiDB-lite"/>
    </source>
</evidence>
<name>A0A2S5STX0_9BURK</name>
<reference evidence="2 3" key="1">
    <citation type="submission" date="2018-02" db="EMBL/GenBank/DDBJ databases">
        <title>Reclassifiation of [Polyangium] brachysporum DSM 7029 as Guopingzhaonella breviflexa gen. nov., sp. nov., a member of the family Comamonadaceae.</title>
        <authorList>
            <person name="Tang B."/>
        </authorList>
    </citation>
    <scope>NUCLEOTIDE SEQUENCE [LARGE SCALE GENOMIC DNA]</scope>
    <source>
        <strain evidence="2 3">BCRC 80649</strain>
    </source>
</reference>
<dbReference type="RefSeq" id="WP_104302755.1">
    <property type="nucleotide sequence ID" value="NZ_PSNX01000009.1"/>
</dbReference>
<keyword evidence="3" id="KW-1185">Reference proteome</keyword>
<proteinExistence type="predicted"/>
<dbReference type="OrthoDB" id="9972476at2"/>
<evidence type="ECO:0000313" key="3">
    <source>
        <dbReference type="Proteomes" id="UP000238605"/>
    </source>
</evidence>
<comment type="caution">
    <text evidence="2">The sequence shown here is derived from an EMBL/GenBank/DDBJ whole genome shotgun (WGS) entry which is preliminary data.</text>
</comment>
<organism evidence="2 3">
    <name type="scientific">Caldimonas caldifontis</name>
    <dbReference type="NCBI Taxonomy" id="1452508"/>
    <lineage>
        <taxon>Bacteria</taxon>
        <taxon>Pseudomonadati</taxon>
        <taxon>Pseudomonadota</taxon>
        <taxon>Betaproteobacteria</taxon>
        <taxon>Burkholderiales</taxon>
        <taxon>Sphaerotilaceae</taxon>
        <taxon>Caldimonas</taxon>
    </lineage>
</organism>
<evidence type="ECO:0000313" key="2">
    <source>
        <dbReference type="EMBL" id="PPE66159.1"/>
    </source>
</evidence>
<sequence length="70" mass="7652">MFSFASKLTHKPGSRQPEAMRAAAPMESSPADAAGKATEKVWWMDSAHELEQGLEVTEMTDLPEDLFKGA</sequence>
<dbReference type="EMBL" id="PSNX01000009">
    <property type="protein sequence ID" value="PPE66159.1"/>
    <property type="molecule type" value="Genomic_DNA"/>
</dbReference>
<protein>
    <submittedName>
        <fullName evidence="2">Uncharacterized protein</fullName>
    </submittedName>
</protein>
<feature type="region of interest" description="Disordered" evidence="1">
    <location>
        <begin position="1"/>
        <end position="37"/>
    </location>
</feature>
<dbReference type="Proteomes" id="UP000238605">
    <property type="component" value="Unassembled WGS sequence"/>
</dbReference>
<dbReference type="AlphaFoldDB" id="A0A2S5STX0"/>
<gene>
    <name evidence="2" type="ORF">C1704_10860</name>
</gene>
<accession>A0A2S5STX0</accession>